<feature type="region of interest" description="Disordered" evidence="1">
    <location>
        <begin position="166"/>
        <end position="197"/>
    </location>
</feature>
<keyword evidence="3" id="KW-1185">Reference proteome</keyword>
<name>A0ABT0UP74_9ACTN</name>
<dbReference type="EMBL" id="JAMQAW010000010">
    <property type="protein sequence ID" value="MCM2389051.1"/>
    <property type="molecule type" value="Genomic_DNA"/>
</dbReference>
<comment type="caution">
    <text evidence="2">The sequence shown here is derived from an EMBL/GenBank/DDBJ whole genome shotgun (WGS) entry which is preliminary data.</text>
</comment>
<evidence type="ECO:0000313" key="3">
    <source>
        <dbReference type="Proteomes" id="UP001431429"/>
    </source>
</evidence>
<proteinExistence type="predicted"/>
<feature type="compositionally biased region" description="Basic and acidic residues" evidence="1">
    <location>
        <begin position="121"/>
        <end position="130"/>
    </location>
</feature>
<sequence length="197" mass="19324">MAMAGRTQGTGATGGVAVLAMAPLGTLAVPAGGGVALGPLRGVGGGERVWGRGGEGAGAPADGALVARDGFGAERGAVVAGEYGETVEIIATAHTDGLLKVVGEAVPCAAPVGAYPVPVRPGRDGADTSRLKRGSGPSGVVDGELVLGESTRQMAAAGPAATWRTGMNTVREQRSPHRSRPRSPLVTATVDPVTTAG</sequence>
<reference evidence="2" key="1">
    <citation type="submission" date="2022-06" db="EMBL/GenBank/DDBJ databases">
        <title>Genome public.</title>
        <authorList>
            <person name="Sun Q."/>
        </authorList>
    </citation>
    <scope>NUCLEOTIDE SEQUENCE</scope>
    <source>
        <strain evidence="2">CWNU-1</strain>
    </source>
</reference>
<feature type="region of interest" description="Disordered" evidence="1">
    <location>
        <begin position="119"/>
        <end position="141"/>
    </location>
</feature>
<dbReference type="RefSeq" id="WP_250919401.1">
    <property type="nucleotide sequence ID" value="NZ_JAMQAW010000010.1"/>
</dbReference>
<protein>
    <submittedName>
        <fullName evidence="2">Uncharacterized protein</fullName>
    </submittedName>
</protein>
<organism evidence="2 3">
    <name type="scientific">Streptomyces albipurpureus</name>
    <dbReference type="NCBI Taxonomy" id="2897419"/>
    <lineage>
        <taxon>Bacteria</taxon>
        <taxon>Bacillati</taxon>
        <taxon>Actinomycetota</taxon>
        <taxon>Actinomycetes</taxon>
        <taxon>Kitasatosporales</taxon>
        <taxon>Streptomycetaceae</taxon>
        <taxon>Streptomyces</taxon>
    </lineage>
</organism>
<evidence type="ECO:0000313" key="2">
    <source>
        <dbReference type="EMBL" id="MCM2389051.1"/>
    </source>
</evidence>
<evidence type="ECO:0000256" key="1">
    <source>
        <dbReference type="SAM" id="MobiDB-lite"/>
    </source>
</evidence>
<accession>A0ABT0UP74</accession>
<dbReference type="Proteomes" id="UP001431429">
    <property type="component" value="Unassembled WGS sequence"/>
</dbReference>
<gene>
    <name evidence="2" type="ORF">NBG84_12230</name>
</gene>